<keyword evidence="3" id="KW-1185">Reference proteome</keyword>
<dbReference type="Proteomes" id="UP000286786">
    <property type="component" value="Genome"/>
</dbReference>
<proteinExistence type="predicted"/>
<evidence type="ECO:0000313" key="3">
    <source>
        <dbReference type="Proteomes" id="UP000286786"/>
    </source>
</evidence>
<dbReference type="KEGG" id="vg:77944201"/>
<organism evidence="2 3">
    <name type="scientific">Alteromonas phage ZP6</name>
    <dbReference type="NCBI Taxonomy" id="2492447"/>
    <lineage>
        <taxon>Viruses</taxon>
        <taxon>Duplodnaviria</taxon>
        <taxon>Heunggongvirae</taxon>
        <taxon>Uroviricota</taxon>
        <taxon>Caudoviricetes</taxon>
        <taxon>Mareflavirus</taxon>
        <taxon>Mareflavirus ZP6</taxon>
    </lineage>
</organism>
<name>A0A3S9U8A2_9CAUD</name>
<protein>
    <submittedName>
        <fullName evidence="2">Uncharacterized protein</fullName>
    </submittedName>
</protein>
<dbReference type="GeneID" id="77944201"/>
<dbReference type="RefSeq" id="YP_010668060.1">
    <property type="nucleotide sequence ID" value="NC_070953.1"/>
</dbReference>
<feature type="region of interest" description="Disordered" evidence="1">
    <location>
        <begin position="410"/>
        <end position="431"/>
    </location>
</feature>
<evidence type="ECO:0000313" key="2">
    <source>
        <dbReference type="EMBL" id="AZS06561.1"/>
    </source>
</evidence>
<reference evidence="2 3" key="1">
    <citation type="submission" date="2018-11" db="EMBL/GenBank/DDBJ databases">
        <title>Isolation and Complete Genome Sequence of a Novel Alteromonas Phage ZP6.</title>
        <authorList>
            <person name="Han J."/>
        </authorList>
    </citation>
    <scope>NUCLEOTIDE SEQUENCE [LARGE SCALE GENOMIC DNA]</scope>
</reference>
<sequence>MPKVLPIQNDFTAGILTPRMHSRTDIEGYARGVADCVNMVTLKQGPVQKRRGTRFLQTLGGSNHRLFSMQMFADNQIGEAFAILIDENELSVIGATGLTSGKEIVNNSAFAGGLSPWQSNATGSAAVTWTSGGVRLKAGQTTVANSQYCEVSQQVSISAGKENEIHRVSAVSIPEGYTIPMLANIRVGTSRGANNLYSGTGSGEFNPNGNSTVWLTIRAYSNPFDRGGSGGEPSISYDSLVTVTSASIVETENSEIKFEHGWTSDEVNKLRVAQNPEIERLYFASGDSSPRELTYDPVDNEWAFGNIGFAGMPTEWTDSDGWPSTMTFYQGRSWWSGHKDYPNRVWGSKSKTSATSYFDMTVGTQDDDAIDITISKRGKVVWMEPLGNTMIVGTTDAEFALVSEGGVVTPSDNGFEEQSNNGSGQTQPTKAGNFVLYSSSDGRKLFSLIYRWTENAWRSRDMTFTAEHLTRGSSITHITYTKNPENVVWLVTATNELIGCTFDPTTELLGWHRHNIGDEVMDMASIETRGTSALFMIVRRELNNQSVYTLEYLDFSSDVYLDSFVQFTDTDSISMPHLAGETVKVVADGYVVPDVTLDDDGNAELQLDTTPASVSVGIPFTASLTTLPAEAGYPIGSMVTLPKRWNKVSAYLTDSALPLIEGQRPRDRSFDSAMDLPEPLTTGLVHVTLTGYQKLGQITIESDIPLSFTLNAIMGELNASNT</sequence>
<accession>A0A3S9U8A2</accession>
<dbReference type="EMBL" id="MK203850">
    <property type="protein sequence ID" value="AZS06561.1"/>
    <property type="molecule type" value="Genomic_DNA"/>
</dbReference>
<evidence type="ECO:0000256" key="1">
    <source>
        <dbReference type="SAM" id="MobiDB-lite"/>
    </source>
</evidence>